<proteinExistence type="predicted"/>
<reference evidence="2" key="1">
    <citation type="journal article" date="2019" name="Int. J. Syst. Evol. Microbiol.">
        <title>The Global Catalogue of Microorganisms (GCM) 10K type strain sequencing project: providing services to taxonomists for standard genome sequencing and annotation.</title>
        <authorList>
            <consortium name="The Broad Institute Genomics Platform"/>
            <consortium name="The Broad Institute Genome Sequencing Center for Infectious Disease"/>
            <person name="Wu L."/>
            <person name="Ma J."/>
        </authorList>
    </citation>
    <scope>NUCLEOTIDE SEQUENCE [LARGE SCALE GENOMIC DNA]</scope>
    <source>
        <strain evidence="2">KCTC 42953</strain>
    </source>
</reference>
<organism evidence="1 2">
    <name type="scientific">Marinicella sediminis</name>
    <dbReference type="NCBI Taxonomy" id="1792834"/>
    <lineage>
        <taxon>Bacteria</taxon>
        <taxon>Pseudomonadati</taxon>
        <taxon>Pseudomonadota</taxon>
        <taxon>Gammaproteobacteria</taxon>
        <taxon>Lysobacterales</taxon>
        <taxon>Marinicellaceae</taxon>
        <taxon>Marinicella</taxon>
    </lineage>
</organism>
<dbReference type="EMBL" id="JBHRTS010000007">
    <property type="protein sequence ID" value="MFC3195241.1"/>
    <property type="molecule type" value="Genomic_DNA"/>
</dbReference>
<dbReference type="RefSeq" id="WP_077411653.1">
    <property type="nucleotide sequence ID" value="NZ_JBHRTS010000007.1"/>
</dbReference>
<evidence type="ECO:0000313" key="2">
    <source>
        <dbReference type="Proteomes" id="UP001595533"/>
    </source>
</evidence>
<comment type="caution">
    <text evidence="1">The sequence shown here is derived from an EMBL/GenBank/DDBJ whole genome shotgun (WGS) entry which is preliminary data.</text>
</comment>
<keyword evidence="2" id="KW-1185">Reference proteome</keyword>
<evidence type="ECO:0000313" key="1">
    <source>
        <dbReference type="EMBL" id="MFC3195241.1"/>
    </source>
</evidence>
<sequence>MKIYDLKGYTLVLDKVVFVSAVFTADHEEGKQFNVRLVGDLLKFKFPTHEEAVLARQLLIKAIKEAN</sequence>
<gene>
    <name evidence="1" type="ORF">ACFODZ_13390</name>
</gene>
<protein>
    <submittedName>
        <fullName evidence="1">Uncharacterized protein</fullName>
    </submittedName>
</protein>
<accession>A0ABV7JAZ3</accession>
<name>A0ABV7JAZ3_9GAMM</name>
<dbReference type="Proteomes" id="UP001595533">
    <property type="component" value="Unassembled WGS sequence"/>
</dbReference>